<dbReference type="InterPro" id="IPR003439">
    <property type="entry name" value="ABC_transporter-like_ATP-bd"/>
</dbReference>
<protein>
    <submittedName>
        <fullName evidence="10">Type I secretion system permease/ATPase</fullName>
    </submittedName>
</protein>
<sequence>MTDSAIPDPKPRFARWLMEPMLANKAIYIKVGLAATMINLFGIVTSLYTMTVYDRVLPNNAFNSLLALSIGLGIVIVFDFVLRVLRAYFIDFAGVDIDAKVGAQVFDKLLTMRLDGKRRSTGAITGVMRELETLRDFFASATMTALVDIPFILLTLVIIAMIGGVVVFVPLVLIPIVIAAGWITSPALDRLAARSLGQALDKQTVLVETVGSLEMVKSAGAGGLLTERWLRSLQMHGDYSSRQRLISTMSVTIAASANTISYAGVVVVGVFQIADDKMTMGALIACSILGGRAMQPLAQIASLLSRISTTRLAYRQIDEMMEQKSEAGGDDALKPARLDGRVELRNVTFTYPGAAEKTLDGLSLTVQPGDHIALLGRVGSGKSTIAKLLLNLYDPQEGLVLVDGTDVRQYDAKAARRHVGVVLQDPSLLTGTVRENIALGRPEVDMEEVLRACKVSGAHDFLGRMANGYDLRLADRGDSLSGGQRQSIAIARALAGKPPVLVFDEPTSAMDNATEYEMITRLEQEIKGRTFILITHRPALLRLVNRVAVIENGRVAVDGPRDAVLKELQRPKSATVSAS</sequence>
<keyword evidence="3" id="KW-0547">Nucleotide-binding</keyword>
<dbReference type="Gene3D" id="1.20.1560.10">
    <property type="entry name" value="ABC transporter type 1, transmembrane domain"/>
    <property type="match status" value="1"/>
</dbReference>
<dbReference type="Gene3D" id="3.40.50.300">
    <property type="entry name" value="P-loop containing nucleotide triphosphate hydrolases"/>
    <property type="match status" value="1"/>
</dbReference>
<feature type="transmembrane region" description="Helical" evidence="7">
    <location>
        <begin position="27"/>
        <end position="49"/>
    </location>
</feature>
<dbReference type="NCBIfam" id="TIGR03375">
    <property type="entry name" value="type_I_sec_LssB"/>
    <property type="match status" value="1"/>
</dbReference>
<reference evidence="10 11" key="1">
    <citation type="submission" date="2021-07" db="EMBL/GenBank/DDBJ databases">
        <title>Alteriqipengyuania abyssalis NZ-12B nov, sp.nov isolated from deep sea sponge in pacific ocean.</title>
        <authorList>
            <person name="Tareen S."/>
            <person name="Wink J."/>
        </authorList>
    </citation>
    <scope>NUCLEOTIDE SEQUENCE [LARGE SCALE GENOMIC DNA]</scope>
    <source>
        <strain evidence="10 11">NZ-12B</strain>
    </source>
</reference>
<evidence type="ECO:0000259" key="8">
    <source>
        <dbReference type="PROSITE" id="PS50893"/>
    </source>
</evidence>
<keyword evidence="2 7" id="KW-0812">Transmembrane</keyword>
<evidence type="ECO:0000256" key="7">
    <source>
        <dbReference type="SAM" id="Phobius"/>
    </source>
</evidence>
<feature type="transmembrane region" description="Helical" evidence="7">
    <location>
        <begin position="61"/>
        <end position="82"/>
    </location>
</feature>
<dbReference type="SUPFAM" id="SSF90123">
    <property type="entry name" value="ABC transporter transmembrane region"/>
    <property type="match status" value="1"/>
</dbReference>
<evidence type="ECO:0000256" key="4">
    <source>
        <dbReference type="ARBA" id="ARBA00022840"/>
    </source>
</evidence>
<dbReference type="Proteomes" id="UP000759298">
    <property type="component" value="Unassembled WGS sequence"/>
</dbReference>
<proteinExistence type="predicted"/>
<organism evidence="10 11">
    <name type="scientific">Alteriqipengyuania abyssalis</name>
    <dbReference type="NCBI Taxonomy" id="2860200"/>
    <lineage>
        <taxon>Bacteria</taxon>
        <taxon>Pseudomonadati</taxon>
        <taxon>Pseudomonadota</taxon>
        <taxon>Alphaproteobacteria</taxon>
        <taxon>Sphingomonadales</taxon>
        <taxon>Erythrobacteraceae</taxon>
        <taxon>Alteriqipengyuania</taxon>
    </lineage>
</organism>
<accession>A0ABS7PCW2</accession>
<dbReference type="InterPro" id="IPR017750">
    <property type="entry name" value="ATPase_T1SS"/>
</dbReference>
<feature type="transmembrane region" description="Helical" evidence="7">
    <location>
        <begin position="168"/>
        <end position="188"/>
    </location>
</feature>
<dbReference type="SMART" id="SM00382">
    <property type="entry name" value="AAA"/>
    <property type="match status" value="1"/>
</dbReference>
<feature type="transmembrane region" description="Helical" evidence="7">
    <location>
        <begin position="137"/>
        <end position="162"/>
    </location>
</feature>
<evidence type="ECO:0000256" key="3">
    <source>
        <dbReference type="ARBA" id="ARBA00022741"/>
    </source>
</evidence>
<dbReference type="Pfam" id="PF00664">
    <property type="entry name" value="ABC_membrane"/>
    <property type="match status" value="1"/>
</dbReference>
<dbReference type="InterPro" id="IPR027417">
    <property type="entry name" value="P-loop_NTPase"/>
</dbReference>
<dbReference type="RefSeq" id="WP_222823427.1">
    <property type="nucleotide sequence ID" value="NZ_JAHWXP010000001.1"/>
</dbReference>
<dbReference type="InterPro" id="IPR039421">
    <property type="entry name" value="Type_1_exporter"/>
</dbReference>
<evidence type="ECO:0000256" key="1">
    <source>
        <dbReference type="ARBA" id="ARBA00004651"/>
    </source>
</evidence>
<feature type="domain" description="ABC transporter" evidence="8">
    <location>
        <begin position="342"/>
        <end position="577"/>
    </location>
</feature>
<dbReference type="EMBL" id="JAHWXP010000001">
    <property type="protein sequence ID" value="MBY8335647.1"/>
    <property type="molecule type" value="Genomic_DNA"/>
</dbReference>
<keyword evidence="5 7" id="KW-1133">Transmembrane helix</keyword>
<feature type="transmembrane region" description="Helical" evidence="7">
    <location>
        <begin position="251"/>
        <end position="274"/>
    </location>
</feature>
<dbReference type="CDD" id="cd18587">
    <property type="entry name" value="ABC_6TM_LapB_like"/>
    <property type="match status" value="1"/>
</dbReference>
<evidence type="ECO:0000256" key="6">
    <source>
        <dbReference type="ARBA" id="ARBA00023136"/>
    </source>
</evidence>
<keyword evidence="6 7" id="KW-0472">Membrane</keyword>
<dbReference type="Pfam" id="PF00005">
    <property type="entry name" value="ABC_tran"/>
    <property type="match status" value="1"/>
</dbReference>
<dbReference type="PROSITE" id="PS50929">
    <property type="entry name" value="ABC_TM1F"/>
    <property type="match status" value="1"/>
</dbReference>
<comment type="caution">
    <text evidence="10">The sequence shown here is derived from an EMBL/GenBank/DDBJ whole genome shotgun (WGS) entry which is preliminary data.</text>
</comment>
<dbReference type="InterPro" id="IPR003593">
    <property type="entry name" value="AAA+_ATPase"/>
</dbReference>
<evidence type="ECO:0000313" key="11">
    <source>
        <dbReference type="Proteomes" id="UP000759298"/>
    </source>
</evidence>
<evidence type="ECO:0000256" key="5">
    <source>
        <dbReference type="ARBA" id="ARBA00022989"/>
    </source>
</evidence>
<dbReference type="InterPro" id="IPR036640">
    <property type="entry name" value="ABC1_TM_sf"/>
</dbReference>
<evidence type="ECO:0000256" key="2">
    <source>
        <dbReference type="ARBA" id="ARBA00022692"/>
    </source>
</evidence>
<dbReference type="SUPFAM" id="SSF52540">
    <property type="entry name" value="P-loop containing nucleoside triphosphate hydrolases"/>
    <property type="match status" value="1"/>
</dbReference>
<gene>
    <name evidence="10" type="ORF">KYN89_01165</name>
</gene>
<dbReference type="InterPro" id="IPR011527">
    <property type="entry name" value="ABC1_TM_dom"/>
</dbReference>
<comment type="subcellular location">
    <subcellularLocation>
        <location evidence="1">Cell membrane</location>
        <topology evidence="1">Multi-pass membrane protein</topology>
    </subcellularLocation>
</comment>
<name>A0ABS7PCW2_9SPHN</name>
<dbReference type="PANTHER" id="PTHR43394:SF1">
    <property type="entry name" value="ATP-BINDING CASSETTE SUB-FAMILY B MEMBER 10, MITOCHONDRIAL"/>
    <property type="match status" value="1"/>
</dbReference>
<keyword evidence="11" id="KW-1185">Reference proteome</keyword>
<keyword evidence="4" id="KW-0067">ATP-binding</keyword>
<dbReference type="PROSITE" id="PS50893">
    <property type="entry name" value="ABC_TRANSPORTER_2"/>
    <property type="match status" value="1"/>
</dbReference>
<feature type="domain" description="ABC transmembrane type-1" evidence="9">
    <location>
        <begin position="31"/>
        <end position="309"/>
    </location>
</feature>
<evidence type="ECO:0000313" key="10">
    <source>
        <dbReference type="EMBL" id="MBY8335647.1"/>
    </source>
</evidence>
<evidence type="ECO:0000259" key="9">
    <source>
        <dbReference type="PROSITE" id="PS50929"/>
    </source>
</evidence>
<dbReference type="PANTHER" id="PTHR43394">
    <property type="entry name" value="ATP-DEPENDENT PERMEASE MDL1, MITOCHONDRIAL"/>
    <property type="match status" value="1"/>
</dbReference>